<keyword evidence="4" id="KW-1185">Reference proteome</keyword>
<feature type="coiled-coil region" evidence="1">
    <location>
        <begin position="404"/>
        <end position="463"/>
    </location>
</feature>
<evidence type="ECO:0000256" key="2">
    <source>
        <dbReference type="SAM" id="MobiDB-lite"/>
    </source>
</evidence>
<feature type="compositionally biased region" description="Polar residues" evidence="2">
    <location>
        <begin position="124"/>
        <end position="135"/>
    </location>
</feature>
<evidence type="ECO:0000256" key="1">
    <source>
        <dbReference type="SAM" id="Coils"/>
    </source>
</evidence>
<dbReference type="Proteomes" id="UP001151699">
    <property type="component" value="Chromosome A"/>
</dbReference>
<feature type="compositionally biased region" description="Polar residues" evidence="2">
    <location>
        <begin position="719"/>
        <end position="741"/>
    </location>
</feature>
<feature type="region of interest" description="Disordered" evidence="2">
    <location>
        <begin position="120"/>
        <end position="140"/>
    </location>
</feature>
<feature type="coiled-coil region" evidence="1">
    <location>
        <begin position="540"/>
        <end position="574"/>
    </location>
</feature>
<evidence type="ECO:0000313" key="4">
    <source>
        <dbReference type="Proteomes" id="UP001151699"/>
    </source>
</evidence>
<dbReference type="EMBL" id="WJQU01000001">
    <property type="protein sequence ID" value="KAJ6646800.1"/>
    <property type="molecule type" value="Genomic_DNA"/>
</dbReference>
<dbReference type="GO" id="GO:0030010">
    <property type="term" value="P:establishment of cell polarity"/>
    <property type="evidence" value="ECO:0007669"/>
    <property type="project" value="TreeGrafter"/>
</dbReference>
<dbReference type="InterPro" id="IPR031887">
    <property type="entry name" value="SDCCAG8"/>
</dbReference>
<comment type="caution">
    <text evidence="3">The sequence shown here is derived from an EMBL/GenBank/DDBJ whole genome shotgun (WGS) entry which is preliminary data.</text>
</comment>
<sequence>MLPKQVASPKKDAPLYKKRNLDFTDYAYREAVNRLKYLLADSYTATKRNSICHRQDDSDDTDNVSVKTVERPVISEISKYLPPSRYNSLKKYTSGYSAYTNQSPSSKPNLTSSLLQVPHPQATHLPTSSHSTLAENSRPPPEVLNFIEKQEGYIEQLERESQFCRDELNNLLSKVKDVITENETLTDQAKGGITRSVFPESSESDGVEPDFNYSSKPKAKIQLHGPNIVFESRISELEAQLAQASIDFKRLSEENEANKRKLAYGSNEIGGGGDVYKKQIENLQRDKQTLEETVRKLQHSIDDMKASDANNFTRTQRNRDLAEQNAFERVQADIEIKRLKDELERQHVRVREIQHEMTKRIAEERAIAERRYNYQVDQLGGDLTSQWEVASRLQLEVERHKRADSDYRRDLAQKNAQIEELKSELKAKTASLLSDVAQVNAEKQSLEQEITSLRLQLERADRQSKVETSRLNAEIVSLRQRLDRSDADLLHSRRENLRLGDQISSLEKDLALGDINREPRPSKEIQKLMADMEAKHVATVSDLEGMVQGQRQLMEKLTAECKTLTKRLEDTTHKHKLEKDNLRTTNNELMDRLKKIWTSYKEVLPSTSLHYSSDSDQINDKTQWAPAPIEQSPLRQDEPIYRRESPVELSRHSTPLENEAIRQSGRNSTVNDESSSKYVEPPETDGDKYTKDSIANEKQKSGSPVEYNYNKSDIEKETSLPSAQSFDPPTTTEPQYATNQREGAARSYEQPVQYNETTGYESNADNSANQQLYESNYASEEQPKYDEQTYEQYGQQPYDQTYNTYDQQQYDQQQYEQQPYDPQQYDTNQQYEQYPNTYDTSYTNQPTYQTDEQPPNVNETPLSGYTESTPSDGTVGQEYTGTRVEPKTQANRQQPQLLPKQSPQA</sequence>
<feature type="compositionally biased region" description="Polar residues" evidence="2">
    <location>
        <begin position="832"/>
        <end position="880"/>
    </location>
</feature>
<feature type="compositionally biased region" description="Polar residues" evidence="2">
    <location>
        <begin position="750"/>
        <end position="779"/>
    </location>
</feature>
<dbReference type="GO" id="GO:0005814">
    <property type="term" value="C:centriole"/>
    <property type="evidence" value="ECO:0007669"/>
    <property type="project" value="TreeGrafter"/>
</dbReference>
<dbReference type="OrthoDB" id="10252347at2759"/>
<dbReference type="Pfam" id="PF15964">
    <property type="entry name" value="CCCAP"/>
    <property type="match status" value="2"/>
</dbReference>
<protein>
    <submittedName>
        <fullName evidence="3">Serologically defined colon cancer antigen 8 like</fullName>
    </submittedName>
</protein>
<dbReference type="GO" id="GO:0005813">
    <property type="term" value="C:centrosome"/>
    <property type="evidence" value="ECO:0007669"/>
    <property type="project" value="InterPro"/>
</dbReference>
<proteinExistence type="predicted"/>
<feature type="compositionally biased region" description="Low complexity" evidence="2">
    <location>
        <begin position="893"/>
        <end position="905"/>
    </location>
</feature>
<name>A0A9Q0NAJ0_9DIPT</name>
<accession>A0A9Q0NAJ0</accession>
<feature type="region of interest" description="Disordered" evidence="2">
    <location>
        <begin position="628"/>
        <end position="905"/>
    </location>
</feature>
<dbReference type="GO" id="GO:0001764">
    <property type="term" value="P:neuron migration"/>
    <property type="evidence" value="ECO:0007669"/>
    <property type="project" value="TreeGrafter"/>
</dbReference>
<dbReference type="GO" id="GO:0007098">
    <property type="term" value="P:centrosome cycle"/>
    <property type="evidence" value="ECO:0007669"/>
    <property type="project" value="InterPro"/>
</dbReference>
<feature type="compositionally biased region" description="Basic and acidic residues" evidence="2">
    <location>
        <begin position="685"/>
        <end position="700"/>
    </location>
</feature>
<gene>
    <name evidence="3" type="primary">Sdccag8</name>
    <name evidence="3" type="ORF">Bhyg_02014</name>
</gene>
<dbReference type="GO" id="GO:0035148">
    <property type="term" value="P:tube formation"/>
    <property type="evidence" value="ECO:0007669"/>
    <property type="project" value="TreeGrafter"/>
</dbReference>
<evidence type="ECO:0000313" key="3">
    <source>
        <dbReference type="EMBL" id="KAJ6646800.1"/>
    </source>
</evidence>
<feature type="compositionally biased region" description="Low complexity" evidence="2">
    <location>
        <begin position="795"/>
        <end position="831"/>
    </location>
</feature>
<dbReference type="AlphaFoldDB" id="A0A9Q0NAJ0"/>
<organism evidence="3 4">
    <name type="scientific">Pseudolycoriella hygida</name>
    <dbReference type="NCBI Taxonomy" id="35572"/>
    <lineage>
        <taxon>Eukaryota</taxon>
        <taxon>Metazoa</taxon>
        <taxon>Ecdysozoa</taxon>
        <taxon>Arthropoda</taxon>
        <taxon>Hexapoda</taxon>
        <taxon>Insecta</taxon>
        <taxon>Pterygota</taxon>
        <taxon>Neoptera</taxon>
        <taxon>Endopterygota</taxon>
        <taxon>Diptera</taxon>
        <taxon>Nematocera</taxon>
        <taxon>Sciaroidea</taxon>
        <taxon>Sciaridae</taxon>
        <taxon>Pseudolycoriella</taxon>
    </lineage>
</organism>
<feature type="coiled-coil region" evidence="1">
    <location>
        <begin position="147"/>
        <end position="188"/>
    </location>
</feature>
<keyword evidence="1" id="KW-0175">Coiled coil</keyword>
<feature type="compositionally biased region" description="Basic and acidic residues" evidence="2">
    <location>
        <begin position="635"/>
        <end position="651"/>
    </location>
</feature>
<dbReference type="PANTHER" id="PTHR34343:SF1">
    <property type="entry name" value="SEROLOGICALLY DEFINED COLON CANCER ANTIGEN 8"/>
    <property type="match status" value="1"/>
</dbReference>
<feature type="coiled-coil region" evidence="1">
    <location>
        <begin position="234"/>
        <end position="356"/>
    </location>
</feature>
<dbReference type="PANTHER" id="PTHR34343">
    <property type="entry name" value="SEROLOGICALLY DEFINED COLON CANCER ANTIGEN 8"/>
    <property type="match status" value="1"/>
</dbReference>
<reference evidence="3" key="1">
    <citation type="submission" date="2022-07" db="EMBL/GenBank/DDBJ databases">
        <authorList>
            <person name="Trinca V."/>
            <person name="Uliana J.V.C."/>
            <person name="Torres T.T."/>
            <person name="Ward R.J."/>
            <person name="Monesi N."/>
        </authorList>
    </citation>
    <scope>NUCLEOTIDE SEQUENCE</scope>
    <source>
        <strain evidence="3">HSMRA1968</strain>
        <tissue evidence="3">Whole embryos</tissue>
    </source>
</reference>
<feature type="compositionally biased region" description="Polar residues" evidence="2">
    <location>
        <begin position="664"/>
        <end position="677"/>
    </location>
</feature>